<evidence type="ECO:0000313" key="3">
    <source>
        <dbReference type="EMBL" id="MDU0248675.1"/>
    </source>
</evidence>
<evidence type="ECO:0000313" key="5">
    <source>
        <dbReference type="Proteomes" id="UP000555193"/>
    </source>
</evidence>
<dbReference type="RefSeq" id="WP_154577181.1">
    <property type="nucleotide sequence ID" value="NZ_CACRTA010000025.1"/>
</dbReference>
<keyword evidence="1" id="KW-0732">Signal</keyword>
<dbReference type="Proteomes" id="UP001181239">
    <property type="component" value="Unassembled WGS sequence"/>
</dbReference>
<dbReference type="EMBL" id="JABDSH010000083">
    <property type="protein sequence ID" value="NMW37217.1"/>
    <property type="molecule type" value="Genomic_DNA"/>
</dbReference>
<name>A0AAE4LCQ2_PHOVU</name>
<evidence type="ECO:0000256" key="1">
    <source>
        <dbReference type="SAM" id="SignalP"/>
    </source>
</evidence>
<reference evidence="4 5" key="1">
    <citation type="submission" date="2020-04" db="EMBL/GenBank/DDBJ databases">
        <title>A novel gut-associated lysogenic phage, Bacteroides phage BV01, alters the host transcriptome and bile acid metabolism in Bacteroides vulgatus.</title>
        <authorList>
            <person name="Campbell D.E."/>
            <person name="Ly L."/>
            <person name="Ridlon J.M."/>
            <person name="Hsiao A."/>
            <person name="Degnan P.H."/>
        </authorList>
    </citation>
    <scope>NUCLEOTIDE SEQUENCE [LARGE SCALE GENOMIC DNA]</scope>
    <source>
        <strain evidence="4 5">VPI-4506</strain>
    </source>
</reference>
<gene>
    <name evidence="4" type="ORF">HKQ54_13985</name>
    <name evidence="2" type="ORF">RVH43_09310</name>
    <name evidence="3" type="ORF">RVY68_08260</name>
</gene>
<organism evidence="3 6">
    <name type="scientific">Phocaeicola vulgatus</name>
    <name type="common">Bacteroides vulgatus</name>
    <dbReference type="NCBI Taxonomy" id="821"/>
    <lineage>
        <taxon>Bacteria</taxon>
        <taxon>Pseudomonadati</taxon>
        <taxon>Bacteroidota</taxon>
        <taxon>Bacteroidia</taxon>
        <taxon>Bacteroidales</taxon>
        <taxon>Bacteroidaceae</taxon>
        <taxon>Phocaeicola</taxon>
    </lineage>
</organism>
<accession>A0AAE4LCQ2</accession>
<evidence type="ECO:0000313" key="6">
    <source>
        <dbReference type="Proteomes" id="UP001181258"/>
    </source>
</evidence>
<evidence type="ECO:0000313" key="2">
    <source>
        <dbReference type="EMBL" id="MDU0240809.1"/>
    </source>
</evidence>
<comment type="caution">
    <text evidence="3">The sequence shown here is derived from an EMBL/GenBank/DDBJ whole genome shotgun (WGS) entry which is preliminary data.</text>
</comment>
<dbReference type="EMBL" id="JAWDHD010000008">
    <property type="protein sequence ID" value="MDU0248675.1"/>
    <property type="molecule type" value="Genomic_DNA"/>
</dbReference>
<evidence type="ECO:0000313" key="4">
    <source>
        <dbReference type="EMBL" id="NMW37217.1"/>
    </source>
</evidence>
<dbReference type="EMBL" id="JAWDET010000006">
    <property type="protein sequence ID" value="MDU0240809.1"/>
    <property type="molecule type" value="Genomic_DNA"/>
</dbReference>
<reference evidence="2" key="3">
    <citation type="submission" date="2023-10" db="EMBL/GenBank/DDBJ databases">
        <title>Genome of Potential pathogenic bacteria in Crohn's disease.</title>
        <authorList>
            <person name="Rodriguez-Palacios A."/>
        </authorList>
    </citation>
    <scope>NUCLEOTIDE SEQUENCE</scope>
    <source>
        <strain evidence="2">CavFT-hAR11</strain>
    </source>
</reference>
<feature type="signal peptide" evidence="1">
    <location>
        <begin position="1"/>
        <end position="27"/>
    </location>
</feature>
<feature type="chain" id="PRO_5044471357" evidence="1">
    <location>
        <begin position="28"/>
        <end position="56"/>
    </location>
</feature>
<proteinExistence type="predicted"/>
<dbReference type="Proteomes" id="UP001181258">
    <property type="component" value="Unassembled WGS sequence"/>
</dbReference>
<dbReference type="AlphaFoldDB" id="A0AAE4LCQ2"/>
<sequence length="56" mass="6288">MKSISILRLTAILLCSMHLLGSASLQAQMNKWVNYSPDLTTVLKNPAMGWMMYEEG</sequence>
<dbReference type="Proteomes" id="UP000555193">
    <property type="component" value="Unassembled WGS sequence"/>
</dbReference>
<reference evidence="3" key="2">
    <citation type="submission" date="2023-10" db="EMBL/GenBank/DDBJ databases">
        <title>Genome of potential pathogenic bacteria in Crohn's disease.</title>
        <authorList>
            <person name="Rodriguez-Palacios A."/>
        </authorList>
    </citation>
    <scope>NUCLEOTIDE SEQUENCE</scope>
    <source>
        <strain evidence="3">CavFT-hAR107</strain>
    </source>
</reference>
<protein>
    <submittedName>
        <fullName evidence="3">Uncharacterized protein</fullName>
    </submittedName>
</protein>